<keyword evidence="4" id="KW-1185">Reference proteome</keyword>
<dbReference type="SUPFAM" id="SSF53098">
    <property type="entry name" value="Ribonuclease H-like"/>
    <property type="match status" value="1"/>
</dbReference>
<reference evidence="3 4" key="1">
    <citation type="submission" date="2024-09" db="EMBL/GenBank/DDBJ databases">
        <title>A chromosome-level genome assembly of Gray's grenadier anchovy, Coilia grayii.</title>
        <authorList>
            <person name="Fu Z."/>
        </authorList>
    </citation>
    <scope>NUCLEOTIDE SEQUENCE [LARGE SCALE GENOMIC DNA]</scope>
    <source>
        <strain evidence="3">G4</strain>
        <tissue evidence="3">Muscle</tissue>
    </source>
</reference>
<dbReference type="Proteomes" id="UP001591681">
    <property type="component" value="Unassembled WGS sequence"/>
</dbReference>
<dbReference type="InterPro" id="IPR036397">
    <property type="entry name" value="RNaseH_sf"/>
</dbReference>
<dbReference type="Gene3D" id="3.30.420.10">
    <property type="entry name" value="Ribonuclease H-like superfamily/Ribonuclease H"/>
    <property type="match status" value="1"/>
</dbReference>
<name>A0ABD1JRE7_9TELE</name>
<feature type="region of interest" description="Disordered" evidence="1">
    <location>
        <begin position="196"/>
        <end position="254"/>
    </location>
</feature>
<dbReference type="AlphaFoldDB" id="A0ABD1JRE7"/>
<evidence type="ECO:0000256" key="1">
    <source>
        <dbReference type="SAM" id="MobiDB-lite"/>
    </source>
</evidence>
<dbReference type="PANTHER" id="PTHR37984:SF13">
    <property type="entry name" value="RIBONUCLEASE H"/>
    <property type="match status" value="1"/>
</dbReference>
<organism evidence="3 4">
    <name type="scientific">Coilia grayii</name>
    <name type="common">Gray's grenadier anchovy</name>
    <dbReference type="NCBI Taxonomy" id="363190"/>
    <lineage>
        <taxon>Eukaryota</taxon>
        <taxon>Metazoa</taxon>
        <taxon>Chordata</taxon>
        <taxon>Craniata</taxon>
        <taxon>Vertebrata</taxon>
        <taxon>Euteleostomi</taxon>
        <taxon>Actinopterygii</taxon>
        <taxon>Neopterygii</taxon>
        <taxon>Teleostei</taxon>
        <taxon>Clupei</taxon>
        <taxon>Clupeiformes</taxon>
        <taxon>Clupeoidei</taxon>
        <taxon>Engraulidae</taxon>
        <taxon>Coilinae</taxon>
        <taxon>Coilia</taxon>
    </lineage>
</organism>
<sequence length="254" mass="28029">MVLDNGSCFTSDQFQEFAEKNGIRHITTAPYHPASNGLAERAVQTFKSLMKKMAGDSVETKMARALFSYRITPQSTTGKSPAELLCGRKLRSTLDLIHPDFKNSVHNKQEKQKHYHDIHARARVLGEGDLVYTRNFGSGPAWVPGSITEKTGPVSYKVTLGNGQVVRRHIDQVHGRSSIPQVMTTELFPDTLPEEAEELQPPVVPEIPISSDSSDSTAAETTVELPESSPAVQPAAVRKSQRARKAPDYLKDYT</sequence>
<dbReference type="EMBL" id="JBHFQA010000012">
    <property type="protein sequence ID" value="KAL2089390.1"/>
    <property type="molecule type" value="Genomic_DNA"/>
</dbReference>
<dbReference type="InterPro" id="IPR012337">
    <property type="entry name" value="RNaseH-like_sf"/>
</dbReference>
<proteinExistence type="predicted"/>
<dbReference type="PANTHER" id="PTHR37984">
    <property type="entry name" value="PROTEIN CBG26694"/>
    <property type="match status" value="1"/>
</dbReference>
<feature type="compositionally biased region" description="Low complexity" evidence="1">
    <location>
        <begin position="206"/>
        <end position="224"/>
    </location>
</feature>
<protein>
    <recommendedName>
        <fullName evidence="2">Integrase catalytic domain-containing protein</fullName>
    </recommendedName>
</protein>
<dbReference type="InterPro" id="IPR001584">
    <property type="entry name" value="Integrase_cat-core"/>
</dbReference>
<evidence type="ECO:0000259" key="2">
    <source>
        <dbReference type="PROSITE" id="PS50994"/>
    </source>
</evidence>
<accession>A0ABD1JRE7</accession>
<dbReference type="InterPro" id="IPR050951">
    <property type="entry name" value="Retrovirus_Pol_polyprotein"/>
</dbReference>
<comment type="caution">
    <text evidence="3">The sequence shown here is derived from an EMBL/GenBank/DDBJ whole genome shotgun (WGS) entry which is preliminary data.</text>
</comment>
<feature type="compositionally biased region" description="Basic and acidic residues" evidence="1">
    <location>
        <begin position="245"/>
        <end position="254"/>
    </location>
</feature>
<gene>
    <name evidence="3" type="ORF">ACEWY4_014078</name>
</gene>
<evidence type="ECO:0000313" key="4">
    <source>
        <dbReference type="Proteomes" id="UP001591681"/>
    </source>
</evidence>
<feature type="domain" description="Integrase catalytic" evidence="2">
    <location>
        <begin position="1"/>
        <end position="89"/>
    </location>
</feature>
<evidence type="ECO:0000313" key="3">
    <source>
        <dbReference type="EMBL" id="KAL2089390.1"/>
    </source>
</evidence>
<dbReference type="PROSITE" id="PS50994">
    <property type="entry name" value="INTEGRASE"/>
    <property type="match status" value="1"/>
</dbReference>